<accession>A0A7Y9LCD2</accession>
<dbReference type="Proteomes" id="UP000569914">
    <property type="component" value="Unassembled WGS sequence"/>
</dbReference>
<reference evidence="1 2" key="1">
    <citation type="submission" date="2020-07" db="EMBL/GenBank/DDBJ databases">
        <title>Sequencing the genomes of 1000 actinobacteria strains.</title>
        <authorList>
            <person name="Klenk H.-P."/>
        </authorList>
    </citation>
    <scope>NUCLEOTIDE SEQUENCE [LARGE SCALE GENOMIC DNA]</scope>
    <source>
        <strain evidence="1 2">DSM 22083</strain>
    </source>
</reference>
<organism evidence="1 2">
    <name type="scientific">Microlunatus parietis</name>
    <dbReference type="NCBI Taxonomy" id="682979"/>
    <lineage>
        <taxon>Bacteria</taxon>
        <taxon>Bacillati</taxon>
        <taxon>Actinomycetota</taxon>
        <taxon>Actinomycetes</taxon>
        <taxon>Propionibacteriales</taxon>
        <taxon>Propionibacteriaceae</taxon>
        <taxon>Microlunatus</taxon>
    </lineage>
</organism>
<name>A0A7Y9LCD2_9ACTN</name>
<dbReference type="AlphaFoldDB" id="A0A7Y9LCD2"/>
<keyword evidence="2" id="KW-1185">Reference proteome</keyword>
<protein>
    <submittedName>
        <fullName evidence="1">Uncharacterized protein</fullName>
    </submittedName>
</protein>
<comment type="caution">
    <text evidence="1">The sequence shown here is derived from an EMBL/GenBank/DDBJ whole genome shotgun (WGS) entry which is preliminary data.</text>
</comment>
<evidence type="ECO:0000313" key="2">
    <source>
        <dbReference type="Proteomes" id="UP000569914"/>
    </source>
</evidence>
<evidence type="ECO:0000313" key="1">
    <source>
        <dbReference type="EMBL" id="NYE71713.1"/>
    </source>
</evidence>
<gene>
    <name evidence="1" type="ORF">BKA15_003042</name>
</gene>
<sequence>MITLNVHLDSTTKIDHTEFPKGQVSHTFVAIKIGPETSLMADDPADLDRLIEACKQARRFLVQEAAREAMASQPDLLADLEQVNRS</sequence>
<dbReference type="EMBL" id="JACCBU010000001">
    <property type="protein sequence ID" value="NYE71713.1"/>
    <property type="molecule type" value="Genomic_DNA"/>
</dbReference>
<dbReference type="RefSeq" id="WP_179752054.1">
    <property type="nucleotide sequence ID" value="NZ_JACCBU010000001.1"/>
</dbReference>
<proteinExistence type="predicted"/>